<keyword evidence="8 12" id="KW-0630">Potassium</keyword>
<feature type="binding site" evidence="12">
    <location>
        <position position="121"/>
    </location>
    <ligand>
        <name>K(+)</name>
        <dbReference type="ChEBI" id="CHEBI:29103"/>
    </ligand>
</feature>
<keyword evidence="5" id="KW-0997">Cell inner membrane</keyword>
<feature type="transmembrane region" description="Helical" evidence="13">
    <location>
        <begin position="12"/>
        <end position="39"/>
    </location>
</feature>
<dbReference type="InterPro" id="IPR003445">
    <property type="entry name" value="Cat_transpt"/>
</dbReference>
<dbReference type="PANTHER" id="PTHR32024">
    <property type="entry name" value="TRK SYSTEM POTASSIUM UPTAKE PROTEIN TRKG-RELATED"/>
    <property type="match status" value="1"/>
</dbReference>
<keyword evidence="4" id="KW-1003">Cell membrane</keyword>
<evidence type="ECO:0000256" key="3">
    <source>
        <dbReference type="ARBA" id="ARBA00022448"/>
    </source>
</evidence>
<organism evidence="14 15">
    <name type="scientific">Duncaniella muris</name>
    <dbReference type="NCBI Taxonomy" id="2094150"/>
    <lineage>
        <taxon>Bacteria</taxon>
        <taxon>Pseudomonadati</taxon>
        <taxon>Bacteroidota</taxon>
        <taxon>Bacteroidia</taxon>
        <taxon>Bacteroidales</taxon>
        <taxon>Muribaculaceae</taxon>
        <taxon>Duncaniella</taxon>
    </lineage>
</organism>
<proteinExistence type="inferred from homology"/>
<evidence type="ECO:0000256" key="7">
    <source>
        <dbReference type="ARBA" id="ARBA00022692"/>
    </source>
</evidence>
<keyword evidence="6" id="KW-0633">Potassium transport</keyword>
<keyword evidence="12" id="KW-0479">Metal-binding</keyword>
<evidence type="ECO:0000256" key="2">
    <source>
        <dbReference type="ARBA" id="ARBA00009137"/>
    </source>
</evidence>
<feature type="transmembrane region" description="Helical" evidence="13">
    <location>
        <begin position="194"/>
        <end position="217"/>
    </location>
</feature>
<evidence type="ECO:0000256" key="4">
    <source>
        <dbReference type="ARBA" id="ARBA00022475"/>
    </source>
</evidence>
<feature type="transmembrane region" description="Helical" evidence="13">
    <location>
        <begin position="281"/>
        <end position="301"/>
    </location>
</feature>
<evidence type="ECO:0000256" key="11">
    <source>
        <dbReference type="ARBA" id="ARBA00023136"/>
    </source>
</evidence>
<comment type="subcellular location">
    <subcellularLocation>
        <location evidence="1">Cell inner membrane</location>
        <topology evidence="1">Multi-pass membrane protein</topology>
    </subcellularLocation>
</comment>
<dbReference type="GeneID" id="82525863"/>
<feature type="transmembrane region" description="Helical" evidence="13">
    <location>
        <begin position="78"/>
        <end position="99"/>
    </location>
</feature>
<feature type="binding site" evidence="12">
    <location>
        <position position="327"/>
    </location>
    <ligand>
        <name>K(+)</name>
        <dbReference type="ChEBI" id="CHEBI:29103"/>
    </ligand>
</feature>
<feature type="binding site" evidence="12">
    <location>
        <position position="230"/>
    </location>
    <ligand>
        <name>K(+)</name>
        <dbReference type="ChEBI" id="CHEBI:29103"/>
    </ligand>
</feature>
<sequence>MRFKDSASTINFRVLLRIIGLLLIIEGAFLSVPLVTSLIYQERDWINFLFTMGLTLTAGSLMTFCIRPRSQRMAKREGFLLTALVWVFFSIFGMIPFMLMEKDPLSVSDAFFEAMSGFTTTGATVISSISHLSHGVVIWRSLMQWIGGMGIILFTLAVVPMLNHSGGMQMFNAEVTGITHDKLRPRISQTAKGLWLIYIVLTAVLFVLLIIGPMNVFEALCHSFSTMSTGGFSTADDSIEAWDSVYIQIVMTIFMFLGGTSFVLLYRAAHGEFKPIWRNDVFRTYVGIIIGCYLLFVIAIIKNGQVHSVKSVTLDPLFQIISTITSTGYEISAFSSWGTFVLSLAFALMFFGSCAGSTSGGAKIDRLIYLLKNCRNEIVRSIHPNNILTVRVNDRVIPHETVSKVIAFLCLYVMIIMVGGILLTAMGLPLVDSFFSAFSCISNTGLGAGVTGYGGSYSVVPDLGKWLLALIMMIGRLELFTVLILFTPTFWKK</sequence>
<evidence type="ECO:0000256" key="6">
    <source>
        <dbReference type="ARBA" id="ARBA00022538"/>
    </source>
</evidence>
<comment type="similarity">
    <text evidence="2">Belongs to the TrkH potassium transport family.</text>
</comment>
<keyword evidence="10" id="KW-0406">Ion transport</keyword>
<feature type="transmembrane region" description="Helical" evidence="13">
    <location>
        <begin position="142"/>
        <end position="162"/>
    </location>
</feature>
<evidence type="ECO:0000256" key="9">
    <source>
        <dbReference type="ARBA" id="ARBA00022989"/>
    </source>
</evidence>
<dbReference type="GO" id="GO:0005886">
    <property type="term" value="C:plasma membrane"/>
    <property type="evidence" value="ECO:0007669"/>
    <property type="project" value="UniProtKB-SubCell"/>
</dbReference>
<feature type="transmembrane region" description="Helical" evidence="13">
    <location>
        <begin position="405"/>
        <end position="428"/>
    </location>
</feature>
<evidence type="ECO:0000256" key="13">
    <source>
        <dbReference type="SAM" id="Phobius"/>
    </source>
</evidence>
<keyword evidence="9 13" id="KW-1133">Transmembrane helix</keyword>
<evidence type="ECO:0000313" key="14">
    <source>
        <dbReference type="EMBL" id="PWB02739.1"/>
    </source>
</evidence>
<dbReference type="GO" id="GO:0046872">
    <property type="term" value="F:metal ion binding"/>
    <property type="evidence" value="ECO:0007669"/>
    <property type="project" value="UniProtKB-KW"/>
</dbReference>
<evidence type="ECO:0000256" key="12">
    <source>
        <dbReference type="PIRSR" id="PIRSR006247-1"/>
    </source>
</evidence>
<feature type="binding site" evidence="12">
    <location>
        <position position="120"/>
    </location>
    <ligand>
        <name>K(+)</name>
        <dbReference type="ChEBI" id="CHEBI:29103"/>
    </ligand>
</feature>
<dbReference type="PIRSF" id="PIRSF006247">
    <property type="entry name" value="TrkH"/>
    <property type="match status" value="1"/>
</dbReference>
<accession>A0A2V1IKI8</accession>
<feature type="binding site" evidence="12">
    <location>
        <position position="443"/>
    </location>
    <ligand>
        <name>K(+)</name>
        <dbReference type="ChEBI" id="CHEBI:29103"/>
    </ligand>
</feature>
<evidence type="ECO:0000256" key="10">
    <source>
        <dbReference type="ARBA" id="ARBA00023065"/>
    </source>
</evidence>
<dbReference type="Pfam" id="PF02386">
    <property type="entry name" value="TrkH"/>
    <property type="match status" value="1"/>
</dbReference>
<dbReference type="PANTHER" id="PTHR32024:SF2">
    <property type="entry name" value="TRK SYSTEM POTASSIUM UPTAKE PROTEIN TRKG-RELATED"/>
    <property type="match status" value="1"/>
</dbReference>
<protein>
    <submittedName>
        <fullName evidence="14">TrkH family potassium uptake protein</fullName>
    </submittedName>
</protein>
<keyword evidence="7 13" id="KW-0812">Transmembrane</keyword>
<feature type="transmembrane region" description="Helical" evidence="13">
    <location>
        <begin position="434"/>
        <end position="454"/>
    </location>
</feature>
<dbReference type="GO" id="GO:0015379">
    <property type="term" value="F:potassium:chloride symporter activity"/>
    <property type="evidence" value="ECO:0007669"/>
    <property type="project" value="InterPro"/>
</dbReference>
<reference evidence="15" key="1">
    <citation type="submission" date="2018-02" db="EMBL/GenBank/DDBJ databases">
        <authorList>
            <person name="Clavel T."/>
            <person name="Strowig T."/>
        </authorList>
    </citation>
    <scope>NUCLEOTIDE SEQUENCE [LARGE SCALE GENOMIC DNA]</scope>
    <source>
        <strain evidence="15">DSM 103720</strain>
    </source>
</reference>
<evidence type="ECO:0000256" key="8">
    <source>
        <dbReference type="ARBA" id="ARBA00022958"/>
    </source>
</evidence>
<keyword evidence="15" id="KW-1185">Reference proteome</keyword>
<gene>
    <name evidence="14" type="ORF">C5O23_05840</name>
</gene>
<evidence type="ECO:0000313" key="15">
    <source>
        <dbReference type="Proteomes" id="UP000244905"/>
    </source>
</evidence>
<keyword evidence="11 13" id="KW-0472">Membrane</keyword>
<dbReference type="InterPro" id="IPR004772">
    <property type="entry name" value="TrkH"/>
</dbReference>
<feature type="transmembrane region" description="Helical" evidence="13">
    <location>
        <begin position="45"/>
        <end position="66"/>
    </location>
</feature>
<dbReference type="Proteomes" id="UP000244905">
    <property type="component" value="Unassembled WGS sequence"/>
</dbReference>
<evidence type="ECO:0000256" key="5">
    <source>
        <dbReference type="ARBA" id="ARBA00022519"/>
    </source>
</evidence>
<feature type="transmembrane region" description="Helical" evidence="13">
    <location>
        <begin position="337"/>
        <end position="356"/>
    </location>
</feature>
<dbReference type="AlphaFoldDB" id="A0A2V1IKI8"/>
<dbReference type="EMBL" id="PUEC01000010">
    <property type="protein sequence ID" value="PWB02739.1"/>
    <property type="molecule type" value="Genomic_DNA"/>
</dbReference>
<evidence type="ECO:0000256" key="1">
    <source>
        <dbReference type="ARBA" id="ARBA00004429"/>
    </source>
</evidence>
<dbReference type="RefSeq" id="WP_107032013.1">
    <property type="nucleotide sequence ID" value="NZ_CAJSYL010000044.1"/>
</dbReference>
<feature type="transmembrane region" description="Helical" evidence="13">
    <location>
        <begin position="466"/>
        <end position="491"/>
    </location>
</feature>
<feature type="transmembrane region" description="Helical" evidence="13">
    <location>
        <begin position="245"/>
        <end position="269"/>
    </location>
</feature>
<name>A0A2V1IKI8_9BACT</name>
<comment type="caution">
    <text evidence="14">The sequence shown here is derived from an EMBL/GenBank/DDBJ whole genome shotgun (WGS) entry which is preliminary data.</text>
</comment>
<keyword evidence="3" id="KW-0813">Transport</keyword>